<feature type="compositionally biased region" description="Low complexity" evidence="1">
    <location>
        <begin position="15"/>
        <end position="58"/>
    </location>
</feature>
<feature type="region of interest" description="Disordered" evidence="1">
    <location>
        <begin position="155"/>
        <end position="196"/>
    </location>
</feature>
<feature type="compositionally biased region" description="Low complexity" evidence="1">
    <location>
        <begin position="182"/>
        <end position="196"/>
    </location>
</feature>
<keyword evidence="3" id="KW-1185">Reference proteome</keyword>
<dbReference type="AlphaFoldDB" id="A0A9P5Y2I0"/>
<feature type="compositionally biased region" description="Basic residues" evidence="1">
    <location>
        <begin position="129"/>
        <end position="138"/>
    </location>
</feature>
<evidence type="ECO:0000256" key="1">
    <source>
        <dbReference type="SAM" id="MobiDB-lite"/>
    </source>
</evidence>
<name>A0A9P5Y2I0_9AGAR</name>
<feature type="compositionally biased region" description="Polar residues" evidence="1">
    <location>
        <begin position="59"/>
        <end position="88"/>
    </location>
</feature>
<evidence type="ECO:0000313" key="2">
    <source>
        <dbReference type="EMBL" id="KAF9462078.1"/>
    </source>
</evidence>
<reference evidence="2" key="1">
    <citation type="submission" date="2020-11" db="EMBL/GenBank/DDBJ databases">
        <authorList>
            <consortium name="DOE Joint Genome Institute"/>
            <person name="Ahrendt S."/>
            <person name="Riley R."/>
            <person name="Andreopoulos W."/>
            <person name="Labutti K."/>
            <person name="Pangilinan J."/>
            <person name="Ruiz-Duenas F.J."/>
            <person name="Barrasa J.M."/>
            <person name="Sanchez-Garcia M."/>
            <person name="Camarero S."/>
            <person name="Miyauchi S."/>
            <person name="Serrano A."/>
            <person name="Linde D."/>
            <person name="Babiker R."/>
            <person name="Drula E."/>
            <person name="Ayuso-Fernandez I."/>
            <person name="Pacheco R."/>
            <person name="Padilla G."/>
            <person name="Ferreira P."/>
            <person name="Barriuso J."/>
            <person name="Kellner H."/>
            <person name="Castanera R."/>
            <person name="Alfaro M."/>
            <person name="Ramirez L."/>
            <person name="Pisabarro A.G."/>
            <person name="Kuo A."/>
            <person name="Tritt A."/>
            <person name="Lipzen A."/>
            <person name="He G."/>
            <person name="Yan M."/>
            <person name="Ng V."/>
            <person name="Cullen D."/>
            <person name="Martin F."/>
            <person name="Rosso M.-N."/>
            <person name="Henrissat B."/>
            <person name="Hibbett D."/>
            <person name="Martinez A.T."/>
            <person name="Grigoriev I.V."/>
        </authorList>
    </citation>
    <scope>NUCLEOTIDE SEQUENCE</scope>
    <source>
        <strain evidence="2">CBS 247.69</strain>
    </source>
</reference>
<proteinExistence type="predicted"/>
<dbReference type="Proteomes" id="UP000807353">
    <property type="component" value="Unassembled WGS sequence"/>
</dbReference>
<gene>
    <name evidence="2" type="ORF">BDZ94DRAFT_1310090</name>
</gene>
<accession>A0A9P5Y2I0</accession>
<organism evidence="2 3">
    <name type="scientific">Collybia nuda</name>
    <dbReference type="NCBI Taxonomy" id="64659"/>
    <lineage>
        <taxon>Eukaryota</taxon>
        <taxon>Fungi</taxon>
        <taxon>Dikarya</taxon>
        <taxon>Basidiomycota</taxon>
        <taxon>Agaricomycotina</taxon>
        <taxon>Agaricomycetes</taxon>
        <taxon>Agaricomycetidae</taxon>
        <taxon>Agaricales</taxon>
        <taxon>Tricholomatineae</taxon>
        <taxon>Clitocybaceae</taxon>
        <taxon>Collybia</taxon>
    </lineage>
</organism>
<sequence>MNQDILPDITVPATSSENSNPIASSSNAIGTSSSKTIASSSIPSKSNAKSRSNANSASTPPVSTRHSARMANSQQNRPNVNTDKQPSNLPALPEEDIAVITDFTNDTPHPPNPRKHVRTSQNAAGQSPPKKKGRKGKGKAADAPLNVDSVEALLDAPHGHNLNPPPTLPSVNPLGDSPPSPSGNASGSAPPLPESLGSLSSSNELFTFTQAELEAIIAEHADKLANESRPLLEPGKSCYLPPPPFLALLLLSILRLFSPSIRCLVFLQALRLSYRLYTLPRPSSLALAAYNSYRLYALPRPSGLALAAYDSYRLYAQLSGHALAAYDCATFFQPLRRCPLFHHAPFTFHLRMKLILIPHHSLAFVASPPSTLRRHQPIHAVPTDDVWGQLDPNEVIIPTRIIRIL</sequence>
<evidence type="ECO:0000313" key="3">
    <source>
        <dbReference type="Proteomes" id="UP000807353"/>
    </source>
</evidence>
<protein>
    <submittedName>
        <fullName evidence="2">Uncharacterized protein</fullName>
    </submittedName>
</protein>
<dbReference type="EMBL" id="MU150276">
    <property type="protein sequence ID" value="KAF9462078.1"/>
    <property type="molecule type" value="Genomic_DNA"/>
</dbReference>
<comment type="caution">
    <text evidence="2">The sequence shown here is derived from an EMBL/GenBank/DDBJ whole genome shotgun (WGS) entry which is preliminary data.</text>
</comment>
<feature type="region of interest" description="Disordered" evidence="1">
    <location>
        <begin position="1"/>
        <end position="142"/>
    </location>
</feature>